<gene>
    <name evidence="7" type="primary">LSD1</name>
    <name evidence="7" type="ORF">PRELSG_1312300</name>
</gene>
<proteinExistence type="predicted"/>
<dbReference type="Gene3D" id="3.50.50.60">
    <property type="entry name" value="FAD/NAD(P)-binding domain"/>
    <property type="match status" value="2"/>
</dbReference>
<feature type="region of interest" description="Disordered" evidence="5">
    <location>
        <begin position="453"/>
        <end position="475"/>
    </location>
</feature>
<feature type="compositionally biased region" description="Basic and acidic residues" evidence="5">
    <location>
        <begin position="456"/>
        <end position="475"/>
    </location>
</feature>
<dbReference type="PROSITE" id="PS01359">
    <property type="entry name" value="ZF_PHD_1"/>
    <property type="match status" value="1"/>
</dbReference>
<dbReference type="Gene3D" id="3.30.40.10">
    <property type="entry name" value="Zinc/RING finger domain, C3HC4 (zinc finger)"/>
    <property type="match status" value="1"/>
</dbReference>
<sequence length="2637" mass="313695">MGEQKKEPCMYINNKIELNKNNNVKTKNIKKRKLLKNDETNILKYDKLYSYLNKNEKKSLLQECLLKNTTSNKSYAIQIFSEKLKKYDLDLELNNSKLYISIKFIECVDVISKFLKNEFYFKKKKNENVILLLAKKYEISEILLRSIYLKEKIHDFFKNDNKIDECFIKNNFKKNYESYKNVVTQNFFLFKNNFSNNIKNKKDKTYDKNNSKYNTRNLNYQVTNETNNINDIGDNLLNNQNNKSASNRQKLYTENNLDNSKFNVLQKKYKKNIKNNEKKREKVTQSREKKTTVKKKKIIKNKNNYKLKKGKDDLEKRKLLKKKEKNTEKINNENYDVSDEKYVNKEDLTCKTNLIDKKKAEKNNLSNAILIDGENNKIKSINDYSIEEKEQKHNEKERKLREKEEKMKKKEQTKKEKEKKIREKEEKKKSKEEIIMKKNELLRYEKEKRKKIKEKKIREKEEKKKERERAKKEKEELIRNEKEKKKIIREEKKRQKEEFLRKMKEEKKKVKEEKKKLKEEILKGIKEERKKFKEIKSEYKKISRKDHDLSKRKIDKLKKEKEIKINKNQSKTYIDKNKKKKEIILIGRKKNSFNKDITFCDNKKNKKNVVPSVSSFTHENLSIDKDSYNIIKNNEMSTDINERENVNKNINILYENNSENTKDVGGKKKEVHKYSRKNKVRGREHLHEINKKSADNDIYEELNKKNTYKMKRKEYSISIETTNNLLIKRKKVKKDDIETSEINNLLNCCEKKKSIIEIPNNVIDKKRAKKIVSYKHELKDKKKKKKKISLFGNVKPVDIIKRGIDAYQILENEENLYTDVLIIGAGVSGLAASYYLNKCGAKILVIEGRNRIGGRAFSTVLPERIINNKILPETVVDLGANYLHCCDNSDLSNENKTEKTENMNNIKTLEEILEEDIFSGGELKLKEKKGKKKKRVKKKKYNNNNNNHYDVNELEKILSNNLKLFREEYLKLFKDFQNSPIWTKINNNDNEKVPFFKRTNKSYSDCDYYFAKNVKDMKRKRLKKNMLFMIRNNIDNICHYYEKYYEKEKKNVLNFFKALDENIYFYNSLSDSSMNNSSSFIMDCVSQNKNKKFKILFVNKDPRKRREFDKSVTQLAEKLKPKVSLVCGKDNWESTFYAYWYNNEDGKKIKSFKIYRANLLCDKIRVRAARKIRNFLYINDIIYDSDENLGKDIIKGEETKYLINDLIDDNSIQLNKSNESCIQYSVNKYEENNKLVEYGTNNENNKNYEKKTSNENNLSDANSTKDMNNLDNIYNSNDNYTDNKNEKNVTLHLDKGSDDKKKICNIIKTENGYERIDNISKRRKSSPNNHNPRNFKLKKKTKNDLNISNYNDSVVIYDNYYNYGEDYCKIVKATSEKYEKKNVYITELYNDNKKRRSMWDLLMECTEEIFNEMGINQNNFTIEEWKMLMVMLQSRYGYGSDLRETSIAMSRIPFSTHMDIDICSNYGSNNYILKNLKYYDKIKKNEQIPHIGYFKDNSSADKIVVDGWKWLINYLSEDIQNKIFLNTVAELVQIKNEDEQDSEDKYIYYYNKEYKKSHLDNMTHKSNNFDNNNYEENDSNKNYNLIENALNNINYHKKKNFNKDTQKDYNFDKNIQKKNSLDTYIRKESSFDSNIQNEINIDNSFQKSNDSYKSCKNDDDTKEAQNYKSNYKPCDNVDNYNVFIRCKSYNNASKSINKSFHGIYDLKNIDYLNINIYAKYVIVALPLGSLINNDKKKSRKTCLKFDPELHPLKIKALNHYKMGNHNKIILRFYPYSFTWPFDSLQLNCLDQKFQFLNLHAYGKVGCVLVHCFPPWSSTYGYIKKEYFIVNECLYTLNKMFEKSGKKLPILVDYIVTKWQDDNFSFGSYAYPHVNCNDNDLIYLRSPHPISKPKVVFCGEYLSKSYFQCVDGAYDTGIRAAEDIAHIGLKLKSLDKKYYNTDVFFFPNNACPFTNIPLPKIQNSLLGFYLTDGSDEAITDYESTTDEECLSNIPISVMKKEYNFLAHSLNKIQNFFYYLKKDNFCKNSQEHKREKEKNKNKNKICYMHDNLSNKPLISYKETVINDVNNNYYNNYSNKCEYEKNVDISIHANELHSASNEKTNYKSDLILSKVYSADSENITINVRSKILFTHENTNADAIFKDINNDLCFYENKNDINSDENNTKKYKAIDNAYNDRKYFLDTFDDNLNENKKNDKSIFFFRKFNNNLDLYVDKYIIKIKDAIFYNYNTIELYLVNNEKNLNLVKSKFLLCDSLSAIIRKYYHFLFFILRELLISAEESKHFLFNDLINFTNIDFLSFFSEKKNDRLSKEEKKNLLNGIPINSENIDVIKEHIDVNSLSEAVNKIDNTNNLEIHFTFNKNVICNIKNNGTQNGYVNSNDIKENNSEINNKCENNKDNYNNEENGKLINGKKNEKNTITNGEERENSEIAMHYKKKYLYIQSKKIIYLNNYLKYVLNHISVTKIISEEKTVNINNCNKIKLSTSGFLFFISYILQHIMKQLNYDLYHSLIDENIIIQLLCDYIYYLIFYKHDVLCYKCMNGGELIMCDFACCTNGWHSYCLFSNSICKEVKLKKFWFCPNCSNSSKHVQRGCYNQDEIMKNYWKRRVYIYKIKFFLSRTRKIRKRLDLLKMELSKRIP</sequence>
<dbReference type="Proteomes" id="UP000220158">
    <property type="component" value="Chromosome 13"/>
</dbReference>
<dbReference type="GeneID" id="39738056"/>
<dbReference type="InterPro" id="IPR013083">
    <property type="entry name" value="Znf_RING/FYVE/PHD"/>
</dbReference>
<evidence type="ECO:0000313" key="8">
    <source>
        <dbReference type="Proteomes" id="UP000220158"/>
    </source>
</evidence>
<dbReference type="InterPro" id="IPR011011">
    <property type="entry name" value="Znf_FYVE_PHD"/>
</dbReference>
<dbReference type="SUPFAM" id="SSF54373">
    <property type="entry name" value="FAD-linked reductases, C-terminal domain"/>
    <property type="match status" value="1"/>
</dbReference>
<dbReference type="InterPro" id="IPR036188">
    <property type="entry name" value="FAD/NAD-bd_sf"/>
</dbReference>
<feature type="region of interest" description="Disordered" evidence="5">
    <location>
        <begin position="2392"/>
        <end position="2415"/>
    </location>
</feature>
<dbReference type="Pfam" id="PF01593">
    <property type="entry name" value="Amino_oxidase"/>
    <property type="match status" value="1"/>
</dbReference>
<dbReference type="EMBL" id="LN835308">
    <property type="protein sequence ID" value="CRH03764.1"/>
    <property type="molecule type" value="Genomic_DNA"/>
</dbReference>
<dbReference type="OrthoDB" id="406280at2759"/>
<reference evidence="7 8" key="1">
    <citation type="submission" date="2015-04" db="EMBL/GenBank/DDBJ databases">
        <authorList>
            <consortium name="Pathogen Informatics"/>
        </authorList>
    </citation>
    <scope>NUCLEOTIDE SEQUENCE [LARGE SCALE GENOMIC DNA]</scope>
    <source>
        <strain evidence="7 8">SGS1</strain>
    </source>
</reference>
<feature type="region of interest" description="Disordered" evidence="5">
    <location>
        <begin position="276"/>
        <end position="295"/>
    </location>
</feature>
<dbReference type="InterPro" id="IPR019787">
    <property type="entry name" value="Znf_PHD-finger"/>
</dbReference>
<dbReference type="GO" id="GO:0008270">
    <property type="term" value="F:zinc ion binding"/>
    <property type="evidence" value="ECO:0007669"/>
    <property type="project" value="UniProtKB-KW"/>
</dbReference>
<dbReference type="SUPFAM" id="SSF51905">
    <property type="entry name" value="FAD/NAD(P)-binding domain"/>
    <property type="match status" value="2"/>
</dbReference>
<dbReference type="VEuPathDB" id="PlasmoDB:PRELSG_1312300"/>
<feature type="compositionally biased region" description="Basic and acidic residues" evidence="5">
    <location>
        <begin position="276"/>
        <end position="291"/>
    </location>
</feature>
<keyword evidence="7" id="KW-0489">Methyltransferase</keyword>
<keyword evidence="3" id="KW-0862">Zinc</keyword>
<dbReference type="GO" id="GO:0008168">
    <property type="term" value="F:methyltransferase activity"/>
    <property type="evidence" value="ECO:0007669"/>
    <property type="project" value="UniProtKB-KW"/>
</dbReference>
<dbReference type="EC" id="1.14.11.27" evidence="7"/>
<keyword evidence="7" id="KW-0808">Transferase</keyword>
<dbReference type="GO" id="GO:0032259">
    <property type="term" value="P:methylation"/>
    <property type="evidence" value="ECO:0007669"/>
    <property type="project" value="UniProtKB-KW"/>
</dbReference>
<dbReference type="OMA" id="DYIITKW"/>
<feature type="compositionally biased region" description="Low complexity" evidence="5">
    <location>
        <begin position="2392"/>
        <end position="2401"/>
    </location>
</feature>
<evidence type="ECO:0000256" key="1">
    <source>
        <dbReference type="ARBA" id="ARBA00022723"/>
    </source>
</evidence>
<dbReference type="KEGG" id="prel:PRELSG_1312300"/>
<dbReference type="SUPFAM" id="SSF57903">
    <property type="entry name" value="FYVE/PHD zinc finger"/>
    <property type="match status" value="1"/>
</dbReference>
<dbReference type="GO" id="GO:0140680">
    <property type="term" value="F:histone H3K36me/H3K36me2 demethylase activity"/>
    <property type="evidence" value="ECO:0007669"/>
    <property type="project" value="UniProtKB-EC"/>
</dbReference>
<keyword evidence="2 4" id="KW-0863">Zinc-finger</keyword>
<dbReference type="RefSeq" id="XP_028535771.1">
    <property type="nucleotide sequence ID" value="XM_028678646.1"/>
</dbReference>
<dbReference type="InterPro" id="IPR050281">
    <property type="entry name" value="Flavin_monoamine_oxidase"/>
</dbReference>
<protein>
    <submittedName>
        <fullName evidence="7">Lysine-specific histone demethylase 1, putative</fullName>
        <ecNumber evidence="7">1.14.11.27</ecNumber>
    </submittedName>
</protein>
<dbReference type="Pfam" id="PF13450">
    <property type="entry name" value="NAD_binding_8"/>
    <property type="match status" value="1"/>
</dbReference>
<feature type="region of interest" description="Disordered" evidence="5">
    <location>
        <begin position="1240"/>
        <end position="1268"/>
    </location>
</feature>
<keyword evidence="8" id="KW-1185">Reference proteome</keyword>
<keyword evidence="7" id="KW-0560">Oxidoreductase</keyword>
<evidence type="ECO:0000256" key="4">
    <source>
        <dbReference type="PROSITE-ProRule" id="PRU00146"/>
    </source>
</evidence>
<evidence type="ECO:0000256" key="3">
    <source>
        <dbReference type="ARBA" id="ARBA00022833"/>
    </source>
</evidence>
<name>A0A1J1HHK7_PLARL</name>
<dbReference type="InterPro" id="IPR002937">
    <property type="entry name" value="Amino_oxidase"/>
</dbReference>
<feature type="region of interest" description="Disordered" evidence="5">
    <location>
        <begin position="388"/>
        <end position="432"/>
    </location>
</feature>
<evidence type="ECO:0000313" key="7">
    <source>
        <dbReference type="EMBL" id="CRH03764.1"/>
    </source>
</evidence>
<dbReference type="InterPro" id="IPR019786">
    <property type="entry name" value="Zinc_finger_PHD-type_CS"/>
</dbReference>
<evidence type="ECO:0000259" key="6">
    <source>
        <dbReference type="PROSITE" id="PS50016"/>
    </source>
</evidence>
<organism evidence="7 8">
    <name type="scientific">Plasmodium relictum</name>
    <dbReference type="NCBI Taxonomy" id="85471"/>
    <lineage>
        <taxon>Eukaryota</taxon>
        <taxon>Sar</taxon>
        <taxon>Alveolata</taxon>
        <taxon>Apicomplexa</taxon>
        <taxon>Aconoidasida</taxon>
        <taxon>Haemosporida</taxon>
        <taxon>Plasmodiidae</taxon>
        <taxon>Plasmodium</taxon>
        <taxon>Plasmodium (Haemamoeba)</taxon>
    </lineage>
</organism>
<evidence type="ECO:0000256" key="2">
    <source>
        <dbReference type="ARBA" id="ARBA00022771"/>
    </source>
</evidence>
<keyword evidence="1" id="KW-0479">Metal-binding</keyword>
<feature type="domain" description="PHD-type" evidence="6">
    <location>
        <begin position="2531"/>
        <end position="2583"/>
    </location>
</feature>
<dbReference type="PROSITE" id="PS50016">
    <property type="entry name" value="ZF_PHD_2"/>
    <property type="match status" value="1"/>
</dbReference>
<dbReference type="Gene3D" id="3.90.660.10">
    <property type="match status" value="1"/>
</dbReference>
<accession>A0A1J1HHK7</accession>
<evidence type="ECO:0000256" key="5">
    <source>
        <dbReference type="SAM" id="MobiDB-lite"/>
    </source>
</evidence>
<dbReference type="PANTHER" id="PTHR10742">
    <property type="entry name" value="FLAVIN MONOAMINE OXIDASE"/>
    <property type="match status" value="1"/>
</dbReference>
<dbReference type="PANTHER" id="PTHR10742:SF415">
    <property type="entry name" value="CHROMOSOME UNDETERMINED SCAFFOLD_56, WHOLE GENOME SHOTGUN SEQUENCE"/>
    <property type="match status" value="1"/>
</dbReference>